<keyword evidence="5" id="KW-1185">Reference proteome</keyword>
<proteinExistence type="predicted"/>
<keyword evidence="2" id="KW-1133">Transmembrane helix</keyword>
<gene>
    <name evidence="4" type="ORF">H2204_006855</name>
</gene>
<comment type="caution">
    <text evidence="4">The sequence shown here is derived from an EMBL/GenBank/DDBJ whole genome shotgun (WGS) entry which is preliminary data.</text>
</comment>
<dbReference type="AlphaFoldDB" id="A0AA38Y347"/>
<evidence type="ECO:0000313" key="5">
    <source>
        <dbReference type="Proteomes" id="UP001172681"/>
    </source>
</evidence>
<evidence type="ECO:0000256" key="1">
    <source>
        <dbReference type="SAM" id="MobiDB-lite"/>
    </source>
</evidence>
<accession>A0AA38Y347</accession>
<name>A0AA38Y347_9EURO</name>
<evidence type="ECO:0000256" key="2">
    <source>
        <dbReference type="SAM" id="Phobius"/>
    </source>
</evidence>
<keyword evidence="3" id="KW-0732">Signal</keyword>
<protein>
    <submittedName>
        <fullName evidence="4">Uncharacterized protein</fullName>
    </submittedName>
</protein>
<feature type="region of interest" description="Disordered" evidence="1">
    <location>
        <begin position="337"/>
        <end position="357"/>
    </location>
</feature>
<feature type="compositionally biased region" description="Low complexity" evidence="1">
    <location>
        <begin position="215"/>
        <end position="259"/>
    </location>
</feature>
<evidence type="ECO:0000256" key="3">
    <source>
        <dbReference type="SAM" id="SignalP"/>
    </source>
</evidence>
<sequence length="357" mass="37107">MLISLLLSILSLGLRVNVQALEVTSGSTCADICEGPTLTYSDDLTCDDDGYFNTANGDTMHDCLVCESKSTATAGNNSNPQNNDIYWFLFNMKYTLEYCMFQGNGSTPNLPQCQSDCAGLYPVLASSWFTPTPAEQYDYCSINNTAFPTYVDECASCLQARSGSVILGNYLNAMKAGCDTKPNATLGQTISLQRDLFDTAAGTLPPTISAGIASISSSPSSSATGASGSSGSSSGNGADPTSGGTTQASPSPSSSSSTGLSGGAAAGIGVGCGLAAIASVGALGVFVIRRRRSRRAMAASSDFVDPKRSYMASPYQQQQQQHMPDGQYIQQIGGSEVHEIDSGQQVKTGATSRTELE</sequence>
<feature type="transmembrane region" description="Helical" evidence="2">
    <location>
        <begin position="264"/>
        <end position="288"/>
    </location>
</feature>
<reference evidence="4" key="1">
    <citation type="submission" date="2022-10" db="EMBL/GenBank/DDBJ databases">
        <title>Culturing micro-colonial fungi from biological soil crusts in the Mojave desert and describing Neophaeococcomyces mojavensis, and introducing the new genera and species Taxawa tesnikishii.</title>
        <authorList>
            <person name="Kurbessoian T."/>
            <person name="Stajich J.E."/>
        </authorList>
    </citation>
    <scope>NUCLEOTIDE SEQUENCE</scope>
    <source>
        <strain evidence="4">TK_35</strain>
    </source>
</reference>
<dbReference type="EMBL" id="JAPDRN010000044">
    <property type="protein sequence ID" value="KAJ9633649.1"/>
    <property type="molecule type" value="Genomic_DNA"/>
</dbReference>
<keyword evidence="2" id="KW-0472">Membrane</keyword>
<organism evidence="4 5">
    <name type="scientific">Knufia peltigerae</name>
    <dbReference type="NCBI Taxonomy" id="1002370"/>
    <lineage>
        <taxon>Eukaryota</taxon>
        <taxon>Fungi</taxon>
        <taxon>Dikarya</taxon>
        <taxon>Ascomycota</taxon>
        <taxon>Pezizomycotina</taxon>
        <taxon>Eurotiomycetes</taxon>
        <taxon>Chaetothyriomycetidae</taxon>
        <taxon>Chaetothyriales</taxon>
        <taxon>Trichomeriaceae</taxon>
        <taxon>Knufia</taxon>
    </lineage>
</organism>
<dbReference type="Proteomes" id="UP001172681">
    <property type="component" value="Unassembled WGS sequence"/>
</dbReference>
<feature type="chain" id="PRO_5041435831" evidence="3">
    <location>
        <begin position="21"/>
        <end position="357"/>
    </location>
</feature>
<evidence type="ECO:0000313" key="4">
    <source>
        <dbReference type="EMBL" id="KAJ9633649.1"/>
    </source>
</evidence>
<feature type="signal peptide" evidence="3">
    <location>
        <begin position="1"/>
        <end position="20"/>
    </location>
</feature>
<keyword evidence="2" id="KW-0812">Transmembrane</keyword>
<feature type="region of interest" description="Disordered" evidence="1">
    <location>
        <begin position="215"/>
        <end position="262"/>
    </location>
</feature>
<feature type="compositionally biased region" description="Polar residues" evidence="1">
    <location>
        <begin position="342"/>
        <end position="357"/>
    </location>
</feature>